<keyword evidence="6 11" id="KW-0663">Pyridoxal phosphate</keyword>
<keyword evidence="5 11" id="KW-0808">Transferase</keyword>
<feature type="modified residue" description="N6-(pyridoxal phosphate)lysine" evidence="11">
    <location>
        <position position="199"/>
    </location>
</feature>
<accession>A0ABX8UID2</accession>
<comment type="subcellular location">
    <subcellularLocation>
        <location evidence="11">Cytoplasm</location>
    </subcellularLocation>
</comment>
<feature type="binding site" evidence="11">
    <location>
        <position position="104"/>
    </location>
    <ligand>
        <name>pyridoxal 5'-phosphate</name>
        <dbReference type="ChEBI" id="CHEBI:597326"/>
    </ligand>
</feature>
<feature type="binding site" evidence="11">
    <location>
        <position position="154"/>
    </location>
    <ligand>
        <name>pyridoxal 5'-phosphate</name>
        <dbReference type="ChEBI" id="CHEBI:597326"/>
    </ligand>
</feature>
<dbReference type="InterPro" id="IPR000192">
    <property type="entry name" value="Aminotrans_V_dom"/>
</dbReference>
<dbReference type="RefSeq" id="WP_219797971.1">
    <property type="nucleotide sequence ID" value="NZ_CP080095.1"/>
</dbReference>
<dbReference type="SUPFAM" id="SSF53383">
    <property type="entry name" value="PLP-dependent transferases"/>
    <property type="match status" value="1"/>
</dbReference>
<evidence type="ECO:0000256" key="6">
    <source>
        <dbReference type="ARBA" id="ARBA00022898"/>
    </source>
</evidence>
<dbReference type="HAMAP" id="MF_00160">
    <property type="entry name" value="SerC_aminotrans_5"/>
    <property type="match status" value="1"/>
</dbReference>
<dbReference type="PIRSF" id="PIRSF000525">
    <property type="entry name" value="SerC"/>
    <property type="match status" value="1"/>
</dbReference>
<comment type="pathway">
    <text evidence="1 11">Amino-acid biosynthesis; L-serine biosynthesis; L-serine from 3-phospho-D-glycerate: step 2/3.</text>
</comment>
<name>A0ABX8UID2_9BURK</name>
<keyword evidence="7 11" id="KW-0664">Pyridoxine biosynthesis</keyword>
<protein>
    <recommendedName>
        <fullName evidence="11">Phosphoserine aminotransferase</fullName>
        <ecNumber evidence="11">2.6.1.52</ecNumber>
    </recommendedName>
    <alternativeName>
        <fullName evidence="11">Phosphohydroxythreonine aminotransferase</fullName>
        <shortName evidence="11">PSAT</shortName>
    </alternativeName>
</protein>
<dbReference type="InterPro" id="IPR015424">
    <property type="entry name" value="PyrdxlP-dep_Trfase"/>
</dbReference>
<feature type="binding site" evidence="11">
    <location>
        <position position="43"/>
    </location>
    <ligand>
        <name>L-glutamate</name>
        <dbReference type="ChEBI" id="CHEBI:29985"/>
    </ligand>
</feature>
<evidence type="ECO:0000313" key="13">
    <source>
        <dbReference type="EMBL" id="QYD68584.1"/>
    </source>
</evidence>
<evidence type="ECO:0000256" key="9">
    <source>
        <dbReference type="ARBA" id="ARBA00047630"/>
    </source>
</evidence>
<sequence>MKFNALNFSGGPGALPETVLAQTRDAIVALPDTGMSVLGMSHRSEWFRSVLEEAEMNLRHLLGLSSDYAITFLQGGSSLLFATIPMNFAARAAAAPEYVTSGYWSAKATAEAAKVTRRNIVWDGKATGYKQLPELRTLDVAPSAAYLHYVSNETVEGLQFDPCEAGDIAAPLIADMSSDFLSKPFRSDAYSMIYAHAQKNLGPAGVTVAVIRRTLLDRIPDGLPAILDFRTHVLHNSNYNTPPVFAIYVLMLVTRWLRFDIGGLQAMQRINEAKSKRLYATLDALGDAVTIHADPRWRSQMNVSFTFGDKRLDQAFIAAARDQSIVGLEGHRSVGGLRASLYNAVTEEAVESLCQVLNEFTVQHV</sequence>
<comment type="catalytic activity">
    <reaction evidence="9 11">
        <text>4-(phosphooxy)-L-threonine + 2-oxoglutarate = (R)-3-hydroxy-2-oxo-4-phosphooxybutanoate + L-glutamate</text>
        <dbReference type="Rhea" id="RHEA:16573"/>
        <dbReference type="ChEBI" id="CHEBI:16810"/>
        <dbReference type="ChEBI" id="CHEBI:29985"/>
        <dbReference type="ChEBI" id="CHEBI:58452"/>
        <dbReference type="ChEBI" id="CHEBI:58538"/>
        <dbReference type="EC" id="2.6.1.52"/>
    </reaction>
</comment>
<evidence type="ECO:0000256" key="2">
    <source>
        <dbReference type="ARBA" id="ARBA00006904"/>
    </source>
</evidence>
<dbReference type="PANTHER" id="PTHR43247">
    <property type="entry name" value="PHOSPHOSERINE AMINOTRANSFERASE"/>
    <property type="match status" value="1"/>
</dbReference>
<evidence type="ECO:0000256" key="10">
    <source>
        <dbReference type="ARBA" id="ARBA00049007"/>
    </source>
</evidence>
<keyword evidence="11" id="KW-0963">Cytoplasm</keyword>
<proteinExistence type="inferred from homology"/>
<keyword evidence="4 11" id="KW-0028">Amino-acid biosynthesis</keyword>
<gene>
    <name evidence="11 13" type="primary">serC</name>
    <name evidence="13" type="ORF">KZJ38_20495</name>
</gene>
<evidence type="ECO:0000256" key="11">
    <source>
        <dbReference type="HAMAP-Rule" id="MF_00160"/>
    </source>
</evidence>
<dbReference type="Gene3D" id="3.40.640.10">
    <property type="entry name" value="Type I PLP-dependent aspartate aminotransferase-like (Major domain)"/>
    <property type="match status" value="1"/>
</dbReference>
<comment type="subunit">
    <text evidence="11">Homodimer.</text>
</comment>
<organism evidence="13 14">
    <name type="scientific">Paraburkholderia edwinii</name>
    <dbReference type="NCBI Taxonomy" id="2861782"/>
    <lineage>
        <taxon>Bacteria</taxon>
        <taxon>Pseudomonadati</taxon>
        <taxon>Pseudomonadota</taxon>
        <taxon>Betaproteobacteria</taxon>
        <taxon>Burkholderiales</taxon>
        <taxon>Burkholderiaceae</taxon>
        <taxon>Paraburkholderia</taxon>
    </lineage>
</organism>
<comment type="similarity">
    <text evidence="2 11">Belongs to the class-V pyridoxal-phosphate-dependent aminotransferase family. SerC subfamily.</text>
</comment>
<reference evidence="13 14" key="1">
    <citation type="submission" date="2021-07" db="EMBL/GenBank/DDBJ databases">
        <title>Paraburkholderia edwinii protects Aspergillus sp. from phenazines by acting as a toxin sponge.</title>
        <authorList>
            <person name="Dahlstrom K.M."/>
            <person name="Newman D.K."/>
        </authorList>
    </citation>
    <scope>NUCLEOTIDE SEQUENCE [LARGE SCALE GENOMIC DNA]</scope>
    <source>
        <strain evidence="13 14">Pe01</strain>
    </source>
</reference>
<feature type="binding site" evidence="11">
    <location>
        <position position="175"/>
    </location>
    <ligand>
        <name>pyridoxal 5'-phosphate</name>
        <dbReference type="ChEBI" id="CHEBI:597326"/>
    </ligand>
</feature>
<evidence type="ECO:0000256" key="8">
    <source>
        <dbReference type="ARBA" id="ARBA00023299"/>
    </source>
</evidence>
<dbReference type="InterPro" id="IPR022278">
    <property type="entry name" value="Pser_aminoTfrase"/>
</dbReference>
<comment type="caution">
    <text evidence="11">Lacks conserved residue(s) required for the propagation of feature annotation.</text>
</comment>
<dbReference type="EMBL" id="CP080095">
    <property type="protein sequence ID" value="QYD68584.1"/>
    <property type="molecule type" value="Genomic_DNA"/>
</dbReference>
<feature type="binding site" evidence="11">
    <location>
        <begin position="240"/>
        <end position="241"/>
    </location>
    <ligand>
        <name>pyridoxal 5'-phosphate</name>
        <dbReference type="ChEBI" id="CHEBI:597326"/>
    </ligand>
</feature>
<comment type="catalytic activity">
    <reaction evidence="10 11">
        <text>O-phospho-L-serine + 2-oxoglutarate = 3-phosphooxypyruvate + L-glutamate</text>
        <dbReference type="Rhea" id="RHEA:14329"/>
        <dbReference type="ChEBI" id="CHEBI:16810"/>
        <dbReference type="ChEBI" id="CHEBI:18110"/>
        <dbReference type="ChEBI" id="CHEBI:29985"/>
        <dbReference type="ChEBI" id="CHEBI:57524"/>
        <dbReference type="EC" id="2.6.1.52"/>
    </reaction>
</comment>
<evidence type="ECO:0000313" key="14">
    <source>
        <dbReference type="Proteomes" id="UP000826462"/>
    </source>
</evidence>
<dbReference type="NCBIfam" id="NF003764">
    <property type="entry name" value="PRK05355.1"/>
    <property type="match status" value="1"/>
</dbReference>
<comment type="function">
    <text evidence="11">Catalyzes the reversible conversion of 3-phosphohydroxypyruvate to phosphoserine and of 3-hydroxy-2-oxo-4-phosphonooxybutanoate to phosphohydroxythreonine.</text>
</comment>
<dbReference type="EC" id="2.6.1.52" evidence="11"/>
<evidence type="ECO:0000256" key="3">
    <source>
        <dbReference type="ARBA" id="ARBA00022576"/>
    </source>
</evidence>
<keyword evidence="3 11" id="KW-0032">Aminotransferase</keyword>
<dbReference type="PANTHER" id="PTHR43247:SF1">
    <property type="entry name" value="PHOSPHOSERINE AMINOTRANSFERASE"/>
    <property type="match status" value="1"/>
</dbReference>
<keyword evidence="14" id="KW-1185">Reference proteome</keyword>
<dbReference type="GO" id="GO:0004648">
    <property type="term" value="F:O-phospho-L-serine:2-oxoglutarate aminotransferase activity"/>
    <property type="evidence" value="ECO:0007669"/>
    <property type="project" value="UniProtKB-EC"/>
</dbReference>
<dbReference type="Pfam" id="PF00266">
    <property type="entry name" value="Aminotran_5"/>
    <property type="match status" value="1"/>
</dbReference>
<evidence type="ECO:0000256" key="1">
    <source>
        <dbReference type="ARBA" id="ARBA00005099"/>
    </source>
</evidence>
<dbReference type="Gene3D" id="3.90.1150.10">
    <property type="entry name" value="Aspartate Aminotransferase, domain 1"/>
    <property type="match status" value="1"/>
</dbReference>
<evidence type="ECO:0000256" key="4">
    <source>
        <dbReference type="ARBA" id="ARBA00022605"/>
    </source>
</evidence>
<feature type="binding site" evidence="11">
    <location>
        <position position="198"/>
    </location>
    <ligand>
        <name>pyridoxal 5'-phosphate</name>
        <dbReference type="ChEBI" id="CHEBI:597326"/>
    </ligand>
</feature>
<comment type="pathway">
    <text evidence="11">Cofactor biosynthesis; pyridoxine 5'-phosphate biosynthesis; pyridoxine 5'-phosphate from D-erythrose 4-phosphate: step 3/5.</text>
</comment>
<evidence type="ECO:0000256" key="5">
    <source>
        <dbReference type="ARBA" id="ARBA00022679"/>
    </source>
</evidence>
<evidence type="ECO:0000256" key="7">
    <source>
        <dbReference type="ARBA" id="ARBA00023096"/>
    </source>
</evidence>
<dbReference type="Proteomes" id="UP000826462">
    <property type="component" value="Chromosome 1"/>
</dbReference>
<feature type="domain" description="Aminotransferase class V" evidence="12">
    <location>
        <begin position="7"/>
        <end position="353"/>
    </location>
</feature>
<evidence type="ECO:0000259" key="12">
    <source>
        <dbReference type="Pfam" id="PF00266"/>
    </source>
</evidence>
<dbReference type="InterPro" id="IPR015422">
    <property type="entry name" value="PyrdxlP-dep_Trfase_small"/>
</dbReference>
<dbReference type="InterPro" id="IPR015421">
    <property type="entry name" value="PyrdxlP-dep_Trfase_major"/>
</dbReference>
<comment type="cofactor">
    <cofactor evidence="11">
        <name>pyridoxal 5'-phosphate</name>
        <dbReference type="ChEBI" id="CHEBI:597326"/>
    </cofactor>
    <text evidence="11">Binds 1 pyridoxal phosphate per subunit.</text>
</comment>
<keyword evidence="8 11" id="KW-0718">Serine biosynthesis</keyword>